<dbReference type="Proteomes" id="UP000192132">
    <property type="component" value="Unassembled WGS sequence"/>
</dbReference>
<protein>
    <submittedName>
        <fullName evidence="1">Uncharacterized protein</fullName>
    </submittedName>
</protein>
<comment type="caution">
    <text evidence="1">The sequence shown here is derived from an EMBL/GenBank/DDBJ whole genome shotgun (WGS) entry which is preliminary data.</text>
</comment>
<keyword evidence="2" id="KW-1185">Reference proteome</keyword>
<proteinExistence type="predicted"/>
<accession>A0A1S8CSI5</accession>
<evidence type="ECO:0000313" key="2">
    <source>
        <dbReference type="Proteomes" id="UP000192132"/>
    </source>
</evidence>
<dbReference type="EMBL" id="MLCN01000047">
    <property type="protein sequence ID" value="ONG37677.1"/>
    <property type="molecule type" value="Genomic_DNA"/>
</dbReference>
<gene>
    <name evidence="1" type="ORF">BKE30_14020</name>
</gene>
<evidence type="ECO:0000313" key="1">
    <source>
        <dbReference type="EMBL" id="ONG37677.1"/>
    </source>
</evidence>
<organism evidence="1 2">
    <name type="scientific">Alkanindiges hydrocarboniclasticus</name>
    <dbReference type="NCBI Taxonomy" id="1907941"/>
    <lineage>
        <taxon>Bacteria</taxon>
        <taxon>Pseudomonadati</taxon>
        <taxon>Pseudomonadota</taxon>
        <taxon>Gammaproteobacteria</taxon>
        <taxon>Moraxellales</taxon>
        <taxon>Moraxellaceae</taxon>
        <taxon>Alkanindiges</taxon>
    </lineage>
</organism>
<reference evidence="1 2" key="1">
    <citation type="submission" date="2016-10" db="EMBL/GenBank/DDBJ databases">
        <title>Draft Genome sequence of Alkanindiges sp. strain H1.</title>
        <authorList>
            <person name="Subhash Y."/>
            <person name="Lee S."/>
        </authorList>
    </citation>
    <scope>NUCLEOTIDE SEQUENCE [LARGE SCALE GENOMIC DNA]</scope>
    <source>
        <strain evidence="1 2">H1</strain>
    </source>
</reference>
<dbReference type="AlphaFoldDB" id="A0A1S8CSI5"/>
<name>A0A1S8CSI5_9GAMM</name>
<dbReference type="RefSeq" id="WP_076879214.1">
    <property type="nucleotide sequence ID" value="NZ_MLCN01000047.1"/>
</dbReference>
<sequence>MFFPDFSEINSELASSQFPNLKVDFEYLYEMEGANDDVNRYIEDRKLLMTDAAIAFAKYALLRDQFYGYYDPTKSTKWHDDFKTEENFLNQCQQAGFSVHVDHVFSDAERTRYIVHPHEFIKTGRIVDVYR</sequence>